<feature type="binding site" evidence="9 13">
    <location>
        <position position="458"/>
    </location>
    <ligand>
        <name>Mn(2+)</name>
        <dbReference type="ChEBI" id="CHEBI:29035"/>
        <label>1</label>
    </ligand>
</feature>
<feature type="binding site" evidence="9 13">
    <location>
        <position position="65"/>
    </location>
    <ligand>
        <name>Mn(2+)</name>
        <dbReference type="ChEBI" id="CHEBI:29035"/>
        <label>2</label>
    </ligand>
</feature>
<evidence type="ECO:0000259" key="15">
    <source>
        <dbReference type="Pfam" id="PF06415"/>
    </source>
</evidence>
<dbReference type="EC" id="5.4.2.12" evidence="9 10"/>
<dbReference type="CDD" id="cd16010">
    <property type="entry name" value="iPGM"/>
    <property type="match status" value="1"/>
</dbReference>
<feature type="domain" description="BPG-independent PGAM N-terminal" evidence="15">
    <location>
        <begin position="85"/>
        <end position="294"/>
    </location>
</feature>
<evidence type="ECO:0000256" key="7">
    <source>
        <dbReference type="ARBA" id="ARBA00023211"/>
    </source>
</evidence>
<keyword evidence="7 9" id="KW-0464">Manganese</keyword>
<dbReference type="SUPFAM" id="SSF53649">
    <property type="entry name" value="Alkaline phosphatase-like"/>
    <property type="match status" value="1"/>
</dbReference>
<feature type="binding site" evidence="9 13">
    <location>
        <position position="398"/>
    </location>
    <ligand>
        <name>Mn(2+)</name>
        <dbReference type="ChEBI" id="CHEBI:29035"/>
        <label>1</label>
    </ligand>
</feature>
<evidence type="ECO:0000256" key="4">
    <source>
        <dbReference type="ARBA" id="ARBA00008819"/>
    </source>
</evidence>
<evidence type="ECO:0000256" key="6">
    <source>
        <dbReference type="ARBA" id="ARBA00023152"/>
    </source>
</evidence>
<organism evidence="16 17">
    <name type="scientific">Veillonella montpellierensis DNF00314</name>
    <dbReference type="NCBI Taxonomy" id="1401067"/>
    <lineage>
        <taxon>Bacteria</taxon>
        <taxon>Bacillati</taxon>
        <taxon>Bacillota</taxon>
        <taxon>Negativicutes</taxon>
        <taxon>Veillonellales</taxon>
        <taxon>Veillonellaceae</taxon>
        <taxon>Veillonella</taxon>
    </lineage>
</organism>
<feature type="active site" description="Phosphoserine intermediate" evidence="9 11">
    <location>
        <position position="65"/>
    </location>
</feature>
<comment type="catalytic activity">
    <reaction evidence="1 9">
        <text>(2R)-2-phosphoglycerate = (2R)-3-phosphoglycerate</text>
        <dbReference type="Rhea" id="RHEA:15901"/>
        <dbReference type="ChEBI" id="CHEBI:58272"/>
        <dbReference type="ChEBI" id="CHEBI:58289"/>
        <dbReference type="EC" id="5.4.2.12"/>
    </reaction>
</comment>
<evidence type="ECO:0000256" key="1">
    <source>
        <dbReference type="ARBA" id="ARBA00000370"/>
    </source>
</evidence>
<dbReference type="NCBIfam" id="TIGR01307">
    <property type="entry name" value="pgm_bpd_ind"/>
    <property type="match status" value="1"/>
</dbReference>
<evidence type="ECO:0000256" key="10">
    <source>
        <dbReference type="NCBIfam" id="TIGR01307"/>
    </source>
</evidence>
<dbReference type="Pfam" id="PF06415">
    <property type="entry name" value="iPGM_N"/>
    <property type="match status" value="1"/>
</dbReference>
<dbReference type="eggNOG" id="COG0696">
    <property type="taxonomic scope" value="Bacteria"/>
</dbReference>
<comment type="subunit">
    <text evidence="9">Monomer.</text>
</comment>
<comment type="function">
    <text evidence="2 9">Catalyzes the interconversion of 2-phosphoglycerate and 3-phosphoglycerate.</text>
</comment>
<dbReference type="GO" id="GO:0006096">
    <property type="term" value="P:glycolytic process"/>
    <property type="evidence" value="ECO:0007669"/>
    <property type="project" value="UniProtKB-UniRule"/>
</dbReference>
<keyword evidence="5 9" id="KW-0479">Metal-binding</keyword>
<feature type="binding site" evidence="9 12">
    <location>
        <position position="124"/>
    </location>
    <ligand>
        <name>substrate</name>
    </ligand>
</feature>
<dbReference type="InterPro" id="IPR011258">
    <property type="entry name" value="BPG-indep_PGM_N"/>
</dbReference>
<dbReference type="AlphaFoldDB" id="A0A096AMS0"/>
<feature type="binding site" evidence="9 13">
    <location>
        <position position="14"/>
    </location>
    <ligand>
        <name>Mn(2+)</name>
        <dbReference type="ChEBI" id="CHEBI:29035"/>
        <label>2</label>
    </ligand>
</feature>
<dbReference type="RefSeq" id="WP_038150870.1">
    <property type="nucleotide sequence ID" value="NZ_JRNT01000004.1"/>
</dbReference>
<dbReference type="InterPro" id="IPR006124">
    <property type="entry name" value="Metalloenzyme"/>
</dbReference>
<comment type="similarity">
    <text evidence="4 9">Belongs to the BPG-independent phosphoglycerate mutase family.</text>
</comment>
<evidence type="ECO:0000259" key="14">
    <source>
        <dbReference type="Pfam" id="PF01676"/>
    </source>
</evidence>
<dbReference type="GO" id="GO:0004619">
    <property type="term" value="F:phosphoglycerate mutase activity"/>
    <property type="evidence" value="ECO:0007669"/>
    <property type="project" value="UniProtKB-UniRule"/>
</dbReference>
<dbReference type="GO" id="GO:0006007">
    <property type="term" value="P:glucose catabolic process"/>
    <property type="evidence" value="ECO:0007669"/>
    <property type="project" value="InterPro"/>
</dbReference>
<keyword evidence="17" id="KW-1185">Reference proteome</keyword>
<dbReference type="Pfam" id="PF01676">
    <property type="entry name" value="Metalloenzyme"/>
    <property type="match status" value="1"/>
</dbReference>
<dbReference type="GO" id="GO:0030145">
    <property type="term" value="F:manganese ion binding"/>
    <property type="evidence" value="ECO:0007669"/>
    <property type="project" value="UniProtKB-UniRule"/>
</dbReference>
<evidence type="ECO:0000256" key="3">
    <source>
        <dbReference type="ARBA" id="ARBA00004798"/>
    </source>
</evidence>
<evidence type="ECO:0000256" key="13">
    <source>
        <dbReference type="PIRSR" id="PIRSR001492-3"/>
    </source>
</evidence>
<proteinExistence type="inferred from homology"/>
<evidence type="ECO:0000313" key="16">
    <source>
        <dbReference type="EMBL" id="KGF48363.1"/>
    </source>
</evidence>
<dbReference type="InterPro" id="IPR036646">
    <property type="entry name" value="PGAM_B_sf"/>
</dbReference>
<dbReference type="Gene3D" id="3.40.1450.10">
    <property type="entry name" value="BPG-independent phosphoglycerate mutase, domain B"/>
    <property type="match status" value="1"/>
</dbReference>
<accession>A0A096AMS0</accession>
<dbReference type="InterPro" id="IPR005995">
    <property type="entry name" value="Pgm_bpd_ind"/>
</dbReference>
<dbReference type="EMBL" id="JRNT01000004">
    <property type="protein sequence ID" value="KGF48363.1"/>
    <property type="molecule type" value="Genomic_DNA"/>
</dbReference>
<protein>
    <recommendedName>
        <fullName evidence="9 10">2,3-bisphosphoglycerate-independent phosphoglycerate mutase</fullName>
        <shortName evidence="9">BPG-independent PGAM</shortName>
        <shortName evidence="9">Phosphoglyceromutase</shortName>
        <shortName evidence="9">iPGM</shortName>
        <ecNumber evidence="9 10">5.4.2.12</ecNumber>
    </recommendedName>
</protein>
<dbReference type="UniPathway" id="UPA00109">
    <property type="reaction ID" value="UER00186"/>
</dbReference>
<evidence type="ECO:0000256" key="12">
    <source>
        <dbReference type="PIRSR" id="PIRSR001492-2"/>
    </source>
</evidence>
<dbReference type="PANTHER" id="PTHR31637:SF0">
    <property type="entry name" value="2,3-BISPHOSPHOGLYCERATE-INDEPENDENT PHOSPHOGLYCERATE MUTASE"/>
    <property type="match status" value="1"/>
</dbReference>
<reference evidence="16 17" key="1">
    <citation type="submission" date="2014-07" db="EMBL/GenBank/DDBJ databases">
        <authorList>
            <person name="McCorrison J."/>
            <person name="Sanka R."/>
            <person name="Torralba M."/>
            <person name="Gillis M."/>
            <person name="Haft D.H."/>
            <person name="Methe B."/>
            <person name="Sutton G."/>
            <person name="Nelson K.E."/>
        </authorList>
    </citation>
    <scope>NUCLEOTIDE SEQUENCE [LARGE SCALE GENOMIC DNA]</scope>
    <source>
        <strain evidence="16 17">DNF00314</strain>
    </source>
</reference>
<dbReference type="Gene3D" id="3.40.720.10">
    <property type="entry name" value="Alkaline Phosphatase, subunit A"/>
    <property type="match status" value="1"/>
</dbReference>
<comment type="pathway">
    <text evidence="3 9">Carbohydrate degradation; glycolysis; pyruvate from D-glyceraldehyde 3-phosphate: step 3/5.</text>
</comment>
<feature type="binding site" evidence="9 12">
    <location>
        <begin position="154"/>
        <end position="155"/>
    </location>
    <ligand>
        <name>substrate</name>
    </ligand>
</feature>
<dbReference type="Proteomes" id="UP000029628">
    <property type="component" value="Unassembled WGS sequence"/>
</dbReference>
<dbReference type="PANTHER" id="PTHR31637">
    <property type="entry name" value="2,3-BISPHOSPHOGLYCERATE-INDEPENDENT PHOSPHOGLYCERATE MUTASE"/>
    <property type="match status" value="1"/>
</dbReference>
<dbReference type="PIRSF" id="PIRSF001492">
    <property type="entry name" value="IPGAM"/>
    <property type="match status" value="1"/>
</dbReference>
<feature type="domain" description="Metalloenzyme" evidence="14">
    <location>
        <begin position="7"/>
        <end position="496"/>
    </location>
</feature>
<evidence type="ECO:0000313" key="17">
    <source>
        <dbReference type="Proteomes" id="UP000029628"/>
    </source>
</evidence>
<evidence type="ECO:0000256" key="11">
    <source>
        <dbReference type="PIRSR" id="PIRSR001492-1"/>
    </source>
</evidence>
<evidence type="ECO:0000256" key="5">
    <source>
        <dbReference type="ARBA" id="ARBA00022723"/>
    </source>
</evidence>
<comment type="caution">
    <text evidence="16">The sequence shown here is derived from an EMBL/GenBank/DDBJ whole genome shotgun (WGS) entry which is preliminary data.</text>
</comment>
<sequence length="511" mass="55989">MRKEKRTVMLAILDGFGIGDANDLTNAVVQAKPKYFTSFWNAYPHTMLDASGLAVGLPQGQMGNSEVGHLNIGSGRVVYQDLTRITNDAETGEFYDKPVIKKLYAQAKTGRLHIIGLISNGNVHCSLEHVKAVIKGAKQAGVTQLYVHALLDGRDVAPKSASTYIKDLESFMSVIGLGSIATIGGRYYGMDRDNRWERIEKAYKAMVNGIGDSDTSAIHAIESSYDNNITDEFIIPTVIDNAGTINDGDTVLFCNFRPDRARQLTKALTVDTFDDFSRIGGQKHIFMATMTKYEDSLPVEIVYTKSVLKNTLGEVLSHHGCHQLRIAETEKYAHVTYFFNGGKEEPWELEDRILVNSPKVATYDMKPEMSAYEVCDRVIEAINKNLYDVIILNFANPDMVGHTGVFEAAKQAITAVDTCLGRIAKAIQTIDGDLLITADHGNAEVMVDHNTGGPNTAHTTNLVPFILVSDKHASCTLHRGALCDIAPTILELAGIQQPSDMTGTSLLVQDK</sequence>
<feature type="binding site" evidence="9 12">
    <location>
        <position position="186"/>
    </location>
    <ligand>
        <name>substrate</name>
    </ligand>
</feature>
<dbReference type="InterPro" id="IPR017850">
    <property type="entry name" value="Alkaline_phosphatase_core_sf"/>
</dbReference>
<dbReference type="HAMAP" id="MF_01038">
    <property type="entry name" value="GpmI"/>
    <property type="match status" value="1"/>
</dbReference>
<feature type="binding site" evidence="9 13">
    <location>
        <position position="439"/>
    </location>
    <ligand>
        <name>Mn(2+)</name>
        <dbReference type="ChEBI" id="CHEBI:29035"/>
        <label>2</label>
    </ligand>
</feature>
<feature type="binding site" evidence="9 13">
    <location>
        <position position="440"/>
    </location>
    <ligand>
        <name>Mn(2+)</name>
        <dbReference type="ChEBI" id="CHEBI:29035"/>
        <label>2</label>
    </ligand>
</feature>
<feature type="binding site" evidence="9 13">
    <location>
        <position position="402"/>
    </location>
    <ligand>
        <name>Mn(2+)</name>
        <dbReference type="ChEBI" id="CHEBI:29035"/>
        <label>1</label>
    </ligand>
</feature>
<evidence type="ECO:0000256" key="2">
    <source>
        <dbReference type="ARBA" id="ARBA00002315"/>
    </source>
</evidence>
<feature type="binding site" evidence="9 12">
    <location>
        <begin position="257"/>
        <end position="260"/>
    </location>
    <ligand>
        <name>substrate</name>
    </ligand>
</feature>
<keyword evidence="8 9" id="KW-0413">Isomerase</keyword>
<comment type="cofactor">
    <cofactor evidence="9">
        <name>Mn(2+)</name>
        <dbReference type="ChEBI" id="CHEBI:29035"/>
    </cofactor>
    <text evidence="9">Binds 2 manganese ions per subunit.</text>
</comment>
<dbReference type="FunFam" id="3.40.1450.10:FF:000002">
    <property type="entry name" value="2,3-bisphosphoglycerate-independent phosphoglycerate mutase"/>
    <property type="match status" value="1"/>
</dbReference>
<evidence type="ECO:0000256" key="8">
    <source>
        <dbReference type="ARBA" id="ARBA00023235"/>
    </source>
</evidence>
<name>A0A096AMS0_9FIRM</name>
<gene>
    <name evidence="9" type="primary">gpmI</name>
    <name evidence="16" type="ORF">HMPREF0872_00060</name>
</gene>
<dbReference type="GO" id="GO:0005829">
    <property type="term" value="C:cytosol"/>
    <property type="evidence" value="ECO:0007669"/>
    <property type="project" value="TreeGrafter"/>
</dbReference>
<evidence type="ECO:0000256" key="9">
    <source>
        <dbReference type="HAMAP-Rule" id="MF_01038"/>
    </source>
</evidence>
<feature type="binding site" evidence="9 12">
    <location>
        <position position="192"/>
    </location>
    <ligand>
        <name>substrate</name>
    </ligand>
</feature>
<keyword evidence="6 9" id="KW-0324">Glycolysis</keyword>
<dbReference type="SUPFAM" id="SSF64158">
    <property type="entry name" value="2,3-Bisphosphoglycerate-independent phosphoglycerate mutase, substrate-binding domain"/>
    <property type="match status" value="1"/>
</dbReference>
<feature type="binding site" evidence="9 12">
    <location>
        <position position="331"/>
    </location>
    <ligand>
        <name>substrate</name>
    </ligand>
</feature>